<feature type="compositionally biased region" description="Basic and acidic residues" evidence="1">
    <location>
        <begin position="1"/>
        <end position="14"/>
    </location>
</feature>
<organism evidence="2 3">
    <name type="scientific">Dryococelus australis</name>
    <dbReference type="NCBI Taxonomy" id="614101"/>
    <lineage>
        <taxon>Eukaryota</taxon>
        <taxon>Metazoa</taxon>
        <taxon>Ecdysozoa</taxon>
        <taxon>Arthropoda</taxon>
        <taxon>Hexapoda</taxon>
        <taxon>Insecta</taxon>
        <taxon>Pterygota</taxon>
        <taxon>Neoptera</taxon>
        <taxon>Polyneoptera</taxon>
        <taxon>Phasmatodea</taxon>
        <taxon>Verophasmatodea</taxon>
        <taxon>Anareolatae</taxon>
        <taxon>Phasmatidae</taxon>
        <taxon>Eurycanthinae</taxon>
        <taxon>Dryococelus</taxon>
    </lineage>
</organism>
<name>A0ABQ9H112_9NEOP</name>
<dbReference type="Proteomes" id="UP001159363">
    <property type="component" value="Chromosome 7"/>
</dbReference>
<gene>
    <name evidence="2" type="ORF">PR048_022446</name>
</gene>
<protein>
    <submittedName>
        <fullName evidence="2">Uncharacterized protein</fullName>
    </submittedName>
</protein>
<feature type="region of interest" description="Disordered" evidence="1">
    <location>
        <begin position="183"/>
        <end position="210"/>
    </location>
</feature>
<accession>A0ABQ9H112</accession>
<evidence type="ECO:0000256" key="1">
    <source>
        <dbReference type="SAM" id="MobiDB-lite"/>
    </source>
</evidence>
<keyword evidence="3" id="KW-1185">Reference proteome</keyword>
<evidence type="ECO:0000313" key="2">
    <source>
        <dbReference type="EMBL" id="KAJ8877983.1"/>
    </source>
</evidence>
<evidence type="ECO:0000313" key="3">
    <source>
        <dbReference type="Proteomes" id="UP001159363"/>
    </source>
</evidence>
<feature type="compositionally biased region" description="Polar residues" evidence="1">
    <location>
        <begin position="16"/>
        <end position="33"/>
    </location>
</feature>
<sequence length="210" mass="23536">MLGREEREIPEKTRQPAVSSGTIPSCENSSRESSPVHPRRRRNSLQLCTRHRQQIVVEVLQHETQGKLPTSSLFACMVAPCTPEQHTDRLVIRVVYSPLSSPQHAPRGYYVTDKIDVQHVYTEVTFAIGSQLIRHTLDDSGPIGDLQAKKSIECLTARLRLDRPDNIITVQMCVTCELKIGPRGRNRATNSRPPPLFPLPAAELRGQSSK</sequence>
<proteinExistence type="predicted"/>
<dbReference type="EMBL" id="JARBHB010000008">
    <property type="protein sequence ID" value="KAJ8877983.1"/>
    <property type="molecule type" value="Genomic_DNA"/>
</dbReference>
<feature type="region of interest" description="Disordered" evidence="1">
    <location>
        <begin position="1"/>
        <end position="42"/>
    </location>
</feature>
<reference evidence="2 3" key="1">
    <citation type="submission" date="2023-02" db="EMBL/GenBank/DDBJ databases">
        <title>LHISI_Scaffold_Assembly.</title>
        <authorList>
            <person name="Stuart O.P."/>
            <person name="Cleave R."/>
            <person name="Magrath M.J.L."/>
            <person name="Mikheyev A.S."/>
        </authorList>
    </citation>
    <scope>NUCLEOTIDE SEQUENCE [LARGE SCALE GENOMIC DNA]</scope>
    <source>
        <strain evidence="2">Daus_M_001</strain>
        <tissue evidence="2">Leg muscle</tissue>
    </source>
</reference>
<comment type="caution">
    <text evidence="2">The sequence shown here is derived from an EMBL/GenBank/DDBJ whole genome shotgun (WGS) entry which is preliminary data.</text>
</comment>